<sequence>MADPHVFADSISISTPNGIQLSPCVILSSPVAIPQAVKYIYSQLAANANELDEGVAHLQISLVSHGNNISQGYRDALTSSLLSIVSECSTWLISSGEVDDPFSSISTSLIQKALPHMREGNEMLHLPVGAIPSDDAIRVDSSFNTLFVLSRILLDTSESAARFRAHFASRLSKPPPALLIGMPGEFSSSQAPAILLSPSANEKSPLALSIFAGSSVVSLEELVCLLESGIPSLILEDSCEFCSLLHSGWLLTRSSQFSPTSFNSWIESSLENLFSDSDTSLPSIISLVHRFFSAALSDQPLVEFISKRDLSDLPSRLLHLCSLNGTSSQEQRILITAAKLNCPSILSSLSPDLGDYQLMESLLCECTARDSRIDFLSSLLSHSIDTPITSALLIRMLNSTDKHFFCTVILPLLGYSTPPTIISEEF</sequence>
<organism evidence="1 2">
    <name type="scientific">Pristionchus fissidentatus</name>
    <dbReference type="NCBI Taxonomy" id="1538716"/>
    <lineage>
        <taxon>Eukaryota</taxon>
        <taxon>Metazoa</taxon>
        <taxon>Ecdysozoa</taxon>
        <taxon>Nematoda</taxon>
        <taxon>Chromadorea</taxon>
        <taxon>Rhabditida</taxon>
        <taxon>Rhabditina</taxon>
        <taxon>Diplogasteromorpha</taxon>
        <taxon>Diplogasteroidea</taxon>
        <taxon>Neodiplogasteridae</taxon>
        <taxon>Pristionchus</taxon>
    </lineage>
</organism>
<dbReference type="Proteomes" id="UP001432322">
    <property type="component" value="Unassembled WGS sequence"/>
</dbReference>
<dbReference type="AlphaFoldDB" id="A0AAV5VJZ2"/>
<keyword evidence="2" id="KW-1185">Reference proteome</keyword>
<comment type="caution">
    <text evidence="1">The sequence shown here is derived from an EMBL/GenBank/DDBJ whole genome shotgun (WGS) entry which is preliminary data.</text>
</comment>
<name>A0AAV5VJZ2_9BILA</name>
<accession>A0AAV5VJZ2</accession>
<evidence type="ECO:0000313" key="1">
    <source>
        <dbReference type="EMBL" id="GMT19022.1"/>
    </source>
</evidence>
<dbReference type="EMBL" id="BTSY01000003">
    <property type="protein sequence ID" value="GMT19022.1"/>
    <property type="molecule type" value="Genomic_DNA"/>
</dbReference>
<gene>
    <name evidence="1" type="ORF">PFISCL1PPCAC_10319</name>
</gene>
<feature type="non-terminal residue" evidence="1">
    <location>
        <position position="426"/>
    </location>
</feature>
<reference evidence="1" key="1">
    <citation type="submission" date="2023-10" db="EMBL/GenBank/DDBJ databases">
        <title>Genome assembly of Pristionchus species.</title>
        <authorList>
            <person name="Yoshida K."/>
            <person name="Sommer R.J."/>
        </authorList>
    </citation>
    <scope>NUCLEOTIDE SEQUENCE</scope>
    <source>
        <strain evidence="1">RS5133</strain>
    </source>
</reference>
<evidence type="ECO:0000313" key="2">
    <source>
        <dbReference type="Proteomes" id="UP001432322"/>
    </source>
</evidence>
<protein>
    <submittedName>
        <fullName evidence="1">Uncharacterized protein</fullName>
    </submittedName>
</protein>
<proteinExistence type="predicted"/>